<evidence type="ECO:0000313" key="3">
    <source>
        <dbReference type="Proteomes" id="UP000789739"/>
    </source>
</evidence>
<evidence type="ECO:0000313" key="2">
    <source>
        <dbReference type="EMBL" id="CAG8661424.1"/>
    </source>
</evidence>
<organism evidence="2 3">
    <name type="scientific">Paraglomus brasilianum</name>
    <dbReference type="NCBI Taxonomy" id="144538"/>
    <lineage>
        <taxon>Eukaryota</taxon>
        <taxon>Fungi</taxon>
        <taxon>Fungi incertae sedis</taxon>
        <taxon>Mucoromycota</taxon>
        <taxon>Glomeromycotina</taxon>
        <taxon>Glomeromycetes</taxon>
        <taxon>Paraglomerales</taxon>
        <taxon>Paraglomeraceae</taxon>
        <taxon>Paraglomus</taxon>
    </lineage>
</organism>
<proteinExistence type="predicted"/>
<reference evidence="2" key="1">
    <citation type="submission" date="2021-06" db="EMBL/GenBank/DDBJ databases">
        <authorList>
            <person name="Kallberg Y."/>
            <person name="Tangrot J."/>
            <person name="Rosling A."/>
        </authorList>
    </citation>
    <scope>NUCLEOTIDE SEQUENCE</scope>
    <source>
        <strain evidence="2">BR232B</strain>
    </source>
</reference>
<dbReference type="Proteomes" id="UP000789739">
    <property type="component" value="Unassembled WGS sequence"/>
</dbReference>
<sequence length="62" mass="7151">LDLQFSHFSYCTSRRYTETMLDDNSFVEEAAYSDYENECNNPFDTSAVHTEGVDGLDEERNA</sequence>
<dbReference type="AlphaFoldDB" id="A0A9N9E5W6"/>
<evidence type="ECO:0000256" key="1">
    <source>
        <dbReference type="SAM" id="MobiDB-lite"/>
    </source>
</evidence>
<gene>
    <name evidence="2" type="ORF">PBRASI_LOCUS10804</name>
</gene>
<feature type="region of interest" description="Disordered" evidence="1">
    <location>
        <begin position="43"/>
        <end position="62"/>
    </location>
</feature>
<accession>A0A9N9E5W6</accession>
<keyword evidence="3" id="KW-1185">Reference proteome</keyword>
<feature type="non-terminal residue" evidence="2">
    <location>
        <position position="1"/>
    </location>
</feature>
<comment type="caution">
    <text evidence="2">The sequence shown here is derived from an EMBL/GenBank/DDBJ whole genome shotgun (WGS) entry which is preliminary data.</text>
</comment>
<name>A0A9N9E5W6_9GLOM</name>
<dbReference type="EMBL" id="CAJVPI010003718">
    <property type="protein sequence ID" value="CAG8661424.1"/>
    <property type="molecule type" value="Genomic_DNA"/>
</dbReference>
<protein>
    <submittedName>
        <fullName evidence="2">6534_t:CDS:1</fullName>
    </submittedName>
</protein>